<evidence type="ECO:0000313" key="5">
    <source>
        <dbReference type="Proteomes" id="UP000799428"/>
    </source>
</evidence>
<dbReference type="InterPro" id="IPR040150">
    <property type="entry name" value="Iwr1"/>
</dbReference>
<dbReference type="OrthoDB" id="6255506at2759"/>
<evidence type="ECO:0000256" key="1">
    <source>
        <dbReference type="ARBA" id="ARBA00010218"/>
    </source>
</evidence>
<keyword evidence="5" id="KW-1185">Reference proteome</keyword>
<proteinExistence type="inferred from homology"/>
<accession>A0A6G1KPB1</accession>
<feature type="compositionally biased region" description="Basic residues" evidence="2">
    <location>
        <begin position="184"/>
        <end position="197"/>
    </location>
</feature>
<dbReference type="PANTHER" id="PTHR28063">
    <property type="entry name" value="RNA POLYMERASE II NUCLEAR LOCALIZATION PROTEIN IWR1"/>
    <property type="match status" value="1"/>
</dbReference>
<dbReference type="AlphaFoldDB" id="A0A6G1KPB1"/>
<feature type="compositionally biased region" description="Basic and acidic residues" evidence="2">
    <location>
        <begin position="149"/>
        <end position="172"/>
    </location>
</feature>
<dbReference type="GO" id="GO:0005737">
    <property type="term" value="C:cytoplasm"/>
    <property type="evidence" value="ECO:0007669"/>
    <property type="project" value="TreeGrafter"/>
</dbReference>
<evidence type="ECO:0000256" key="2">
    <source>
        <dbReference type="SAM" id="MobiDB-lite"/>
    </source>
</evidence>
<reference evidence="4" key="1">
    <citation type="journal article" date="2020" name="Stud. Mycol.">
        <title>101 Dothideomycetes genomes: a test case for predicting lifestyles and emergence of pathogens.</title>
        <authorList>
            <person name="Haridas S."/>
            <person name="Albert R."/>
            <person name="Binder M."/>
            <person name="Bloem J."/>
            <person name="Labutti K."/>
            <person name="Salamov A."/>
            <person name="Andreopoulos B."/>
            <person name="Baker S."/>
            <person name="Barry K."/>
            <person name="Bills G."/>
            <person name="Bluhm B."/>
            <person name="Cannon C."/>
            <person name="Castanera R."/>
            <person name="Culley D."/>
            <person name="Daum C."/>
            <person name="Ezra D."/>
            <person name="Gonzalez J."/>
            <person name="Henrissat B."/>
            <person name="Kuo A."/>
            <person name="Liang C."/>
            <person name="Lipzen A."/>
            <person name="Lutzoni F."/>
            <person name="Magnuson J."/>
            <person name="Mondo S."/>
            <person name="Nolan M."/>
            <person name="Ohm R."/>
            <person name="Pangilinan J."/>
            <person name="Park H.-J."/>
            <person name="Ramirez L."/>
            <person name="Alfaro M."/>
            <person name="Sun H."/>
            <person name="Tritt A."/>
            <person name="Yoshinaga Y."/>
            <person name="Zwiers L.-H."/>
            <person name="Turgeon B."/>
            <person name="Goodwin S."/>
            <person name="Spatafora J."/>
            <person name="Crous P."/>
            <person name="Grigoriev I."/>
        </authorList>
    </citation>
    <scope>NUCLEOTIDE SEQUENCE</scope>
    <source>
        <strain evidence="4">CBS 279.74</strain>
    </source>
</reference>
<organism evidence="4 5">
    <name type="scientific">Pleomassaria siparia CBS 279.74</name>
    <dbReference type="NCBI Taxonomy" id="1314801"/>
    <lineage>
        <taxon>Eukaryota</taxon>
        <taxon>Fungi</taxon>
        <taxon>Dikarya</taxon>
        <taxon>Ascomycota</taxon>
        <taxon>Pezizomycotina</taxon>
        <taxon>Dothideomycetes</taxon>
        <taxon>Pleosporomycetidae</taxon>
        <taxon>Pleosporales</taxon>
        <taxon>Pleomassariaceae</taxon>
        <taxon>Pleomassaria</taxon>
    </lineage>
</organism>
<sequence>MSPNPPQTLSVKRKRIDAPVDSLVVEHAEQTGKRFKSGNFPVYRRIHTPNARSISTQTVVSPATQAPRRFLVDRTTGQRILVEDRPTGQENIRKDAAQAQTPHTEETSSSKTIPAIIVDEVSRPRKRPGPGATIQLRAPSPAAAKARHAKEPSEDLVRQFEKFSDQVAREDSGVPSSALSPSRRNPKPKAPKQRFKDRHPNGADDADAMEIDTDEYVYDTYVREMVFPDANGKMPEPQGTIGFIVIAEEDEEWWNGDDESDREFDTDDEDENAEDYYGNDYPEDELSEDDEYGRDPYQYRKDDDEEYDLGDDDGIEEEKEEPFKQSVPVPLPITPARLGYWGRQGE</sequence>
<protein>
    <recommendedName>
        <fullName evidence="3">Transcription factor Iwr1 domain-containing protein</fullName>
    </recommendedName>
</protein>
<dbReference type="GO" id="GO:0006606">
    <property type="term" value="P:protein import into nucleus"/>
    <property type="evidence" value="ECO:0007669"/>
    <property type="project" value="InterPro"/>
</dbReference>
<dbReference type="Pfam" id="PF08574">
    <property type="entry name" value="Iwr1"/>
    <property type="match status" value="1"/>
</dbReference>
<feature type="region of interest" description="Disordered" evidence="2">
    <location>
        <begin position="83"/>
        <end position="212"/>
    </location>
</feature>
<feature type="compositionally biased region" description="Acidic residues" evidence="2">
    <location>
        <begin position="248"/>
        <end position="274"/>
    </location>
</feature>
<dbReference type="Proteomes" id="UP000799428">
    <property type="component" value="Unassembled WGS sequence"/>
</dbReference>
<comment type="similarity">
    <text evidence="1">Belongs to the IWR1/SLC7A6OS family.</text>
</comment>
<dbReference type="InterPro" id="IPR013883">
    <property type="entry name" value="TF_Iwr1_dom"/>
</dbReference>
<dbReference type="PANTHER" id="PTHR28063:SF1">
    <property type="entry name" value="RNA POLYMERASE II NUCLEAR LOCALIZATION PROTEIN IWR1"/>
    <property type="match status" value="1"/>
</dbReference>
<name>A0A6G1KPB1_9PLEO</name>
<evidence type="ECO:0000313" key="4">
    <source>
        <dbReference type="EMBL" id="KAF2714736.1"/>
    </source>
</evidence>
<dbReference type="EMBL" id="MU005764">
    <property type="protein sequence ID" value="KAF2714736.1"/>
    <property type="molecule type" value="Genomic_DNA"/>
</dbReference>
<feature type="compositionally biased region" description="Basic and acidic residues" evidence="2">
    <location>
        <begin position="293"/>
        <end position="302"/>
    </location>
</feature>
<feature type="domain" description="Transcription factor Iwr1" evidence="3">
    <location>
        <begin position="214"/>
        <end position="285"/>
    </location>
</feature>
<feature type="region of interest" description="Disordered" evidence="2">
    <location>
        <begin position="248"/>
        <end position="346"/>
    </location>
</feature>
<gene>
    <name evidence="4" type="ORF">K504DRAFT_366358</name>
</gene>
<feature type="compositionally biased region" description="Acidic residues" evidence="2">
    <location>
        <begin position="281"/>
        <end position="292"/>
    </location>
</feature>
<feature type="compositionally biased region" description="Polar residues" evidence="2">
    <location>
        <begin position="174"/>
        <end position="183"/>
    </location>
</feature>
<feature type="compositionally biased region" description="Basic and acidic residues" evidence="2">
    <location>
        <begin position="83"/>
        <end position="96"/>
    </location>
</feature>
<feature type="compositionally biased region" description="Acidic residues" evidence="2">
    <location>
        <begin position="303"/>
        <end position="320"/>
    </location>
</feature>
<evidence type="ECO:0000259" key="3">
    <source>
        <dbReference type="Pfam" id="PF08574"/>
    </source>
</evidence>